<dbReference type="RefSeq" id="XP_050558345.1">
    <property type="nucleotide sequence ID" value="XM_050702388.1"/>
</dbReference>
<gene>
    <name evidence="5" type="primary">LOC118279799</name>
</gene>
<protein>
    <submittedName>
        <fullName evidence="5">Uncharacterized protein LOC118279799 isoform X1</fullName>
    </submittedName>
</protein>
<keyword evidence="1" id="KW-0863">Zinc-finger</keyword>
<keyword evidence="4" id="KW-1185">Reference proteome</keyword>
<evidence type="ECO:0000259" key="3">
    <source>
        <dbReference type="PROSITE" id="PS50157"/>
    </source>
</evidence>
<proteinExistence type="predicted"/>
<evidence type="ECO:0000313" key="5">
    <source>
        <dbReference type="RefSeq" id="XP_050558345.1"/>
    </source>
</evidence>
<dbReference type="InterPro" id="IPR013087">
    <property type="entry name" value="Znf_C2H2_type"/>
</dbReference>
<reference evidence="5" key="1">
    <citation type="submission" date="2025-08" db="UniProtKB">
        <authorList>
            <consortium name="RefSeq"/>
        </authorList>
    </citation>
    <scope>IDENTIFICATION</scope>
    <source>
        <tissue evidence="5">Whole larval tissue</tissue>
    </source>
</reference>
<dbReference type="OrthoDB" id="7447234at2759"/>
<feature type="region of interest" description="Disordered" evidence="2">
    <location>
        <begin position="41"/>
        <end position="69"/>
    </location>
</feature>
<sequence>MAHCCSQCAFTSQFESALIMHRQLHHGAKDTCADILKSTTAKALPEKPQPLPRTAPLSPTYSHKSKGSKLLGRTSSATRLFDKLRARICRSRTLFSHPEENLDATLPENNGDVNETVIGSDCTSKGLKALTSSPDSRTSEITVRETKETFGCHLCTFDADRITVLDRHLLNDHKIGLENLLKLVMAKTKDGLSDEIVNTAIFGIRQSYYKPPDEIIEDGEFVIETVTPKIKILKHASTNTELQWSDIPDLKDNCRMISKELEKLLNYPIENYDKDDLMVKMQTLNDCMCKFVDSSNTLKKVLTKEFDTKHSIRDHLNLDQPFYDLCLGDSRNTSRVWERAHSEQMDRNRNKYGENRRHRDSYVSFSCAHAAHEYESRCDLKLLRAFLE</sequence>
<feature type="domain" description="C2H2-type" evidence="3">
    <location>
        <begin position="3"/>
        <end position="30"/>
    </location>
</feature>
<evidence type="ECO:0000256" key="1">
    <source>
        <dbReference type="PROSITE-ProRule" id="PRU00042"/>
    </source>
</evidence>
<keyword evidence="1" id="KW-0479">Metal-binding</keyword>
<keyword evidence="1" id="KW-0862">Zinc</keyword>
<organism evidence="4 5">
    <name type="scientific">Spodoptera frugiperda</name>
    <name type="common">Fall armyworm</name>
    <dbReference type="NCBI Taxonomy" id="7108"/>
    <lineage>
        <taxon>Eukaryota</taxon>
        <taxon>Metazoa</taxon>
        <taxon>Ecdysozoa</taxon>
        <taxon>Arthropoda</taxon>
        <taxon>Hexapoda</taxon>
        <taxon>Insecta</taxon>
        <taxon>Pterygota</taxon>
        <taxon>Neoptera</taxon>
        <taxon>Endopterygota</taxon>
        <taxon>Lepidoptera</taxon>
        <taxon>Glossata</taxon>
        <taxon>Ditrysia</taxon>
        <taxon>Noctuoidea</taxon>
        <taxon>Noctuidae</taxon>
        <taxon>Amphipyrinae</taxon>
        <taxon>Spodoptera</taxon>
    </lineage>
</organism>
<dbReference type="PROSITE" id="PS50157">
    <property type="entry name" value="ZINC_FINGER_C2H2_2"/>
    <property type="match status" value="1"/>
</dbReference>
<dbReference type="Proteomes" id="UP000829999">
    <property type="component" value="Chromosome 22"/>
</dbReference>
<evidence type="ECO:0000313" key="4">
    <source>
        <dbReference type="Proteomes" id="UP000829999"/>
    </source>
</evidence>
<dbReference type="GO" id="GO:0008270">
    <property type="term" value="F:zinc ion binding"/>
    <property type="evidence" value="ECO:0007669"/>
    <property type="project" value="UniProtKB-KW"/>
</dbReference>
<accession>A0A9R0F1H5</accession>
<dbReference type="GeneID" id="118279799"/>
<evidence type="ECO:0000256" key="2">
    <source>
        <dbReference type="SAM" id="MobiDB-lite"/>
    </source>
</evidence>
<dbReference type="AlphaFoldDB" id="A0A9R0F1H5"/>
<name>A0A9R0F1H5_SPOFR</name>